<evidence type="ECO:0000313" key="8">
    <source>
        <dbReference type="Proteomes" id="UP000041254"/>
    </source>
</evidence>
<feature type="transmembrane region" description="Helical" evidence="6">
    <location>
        <begin position="170"/>
        <end position="186"/>
    </location>
</feature>
<feature type="transmembrane region" description="Helical" evidence="6">
    <location>
        <begin position="118"/>
        <end position="138"/>
    </location>
</feature>
<dbReference type="PANTHER" id="PTHR11132">
    <property type="entry name" value="SOLUTE CARRIER FAMILY 35"/>
    <property type="match status" value="1"/>
</dbReference>
<protein>
    <recommendedName>
        <fullName evidence="9">Sugar phosphate transporter domain-containing protein</fullName>
    </recommendedName>
</protein>
<evidence type="ECO:0000256" key="6">
    <source>
        <dbReference type="SAM" id="Phobius"/>
    </source>
</evidence>
<keyword evidence="2 6" id="KW-0812">Transmembrane</keyword>
<reference evidence="7 8" key="1">
    <citation type="submission" date="2014-11" db="EMBL/GenBank/DDBJ databases">
        <authorList>
            <person name="Zhu J."/>
            <person name="Qi W."/>
            <person name="Song R."/>
        </authorList>
    </citation>
    <scope>NUCLEOTIDE SEQUENCE [LARGE SCALE GENOMIC DNA]</scope>
</reference>
<dbReference type="InterPro" id="IPR050186">
    <property type="entry name" value="TPT_transporter"/>
</dbReference>
<keyword evidence="4 6" id="KW-0472">Membrane</keyword>
<evidence type="ECO:0008006" key="9">
    <source>
        <dbReference type="Google" id="ProtNLM"/>
    </source>
</evidence>
<keyword evidence="3 6" id="KW-1133">Transmembrane helix</keyword>
<evidence type="ECO:0000256" key="1">
    <source>
        <dbReference type="ARBA" id="ARBA00004141"/>
    </source>
</evidence>
<name>A0A0G4H7T4_VITBC</name>
<accession>A0A0G4H7T4</accession>
<dbReference type="OrthoDB" id="417037at2759"/>
<evidence type="ECO:0000256" key="2">
    <source>
        <dbReference type="ARBA" id="ARBA00022692"/>
    </source>
</evidence>
<dbReference type="PhylomeDB" id="A0A0G4H7T4"/>
<dbReference type="GO" id="GO:0016020">
    <property type="term" value="C:membrane"/>
    <property type="evidence" value="ECO:0007669"/>
    <property type="project" value="UniProtKB-SubCell"/>
</dbReference>
<evidence type="ECO:0000256" key="4">
    <source>
        <dbReference type="ARBA" id="ARBA00023136"/>
    </source>
</evidence>
<feature type="transmembrane region" description="Helical" evidence="6">
    <location>
        <begin position="345"/>
        <end position="363"/>
    </location>
</feature>
<feature type="transmembrane region" description="Helical" evidence="6">
    <location>
        <begin position="79"/>
        <end position="98"/>
    </location>
</feature>
<dbReference type="InParanoid" id="A0A0G4H7T4"/>
<comment type="subcellular location">
    <subcellularLocation>
        <location evidence="1">Membrane</location>
        <topology evidence="1">Multi-pass membrane protein</topology>
    </subcellularLocation>
</comment>
<gene>
    <name evidence="7" type="ORF">Vbra_19793</name>
</gene>
<evidence type="ECO:0000313" key="7">
    <source>
        <dbReference type="EMBL" id="CEM39824.1"/>
    </source>
</evidence>
<evidence type="ECO:0000256" key="3">
    <source>
        <dbReference type="ARBA" id="ARBA00022989"/>
    </source>
</evidence>
<proteinExistence type="predicted"/>
<dbReference type="Proteomes" id="UP000041254">
    <property type="component" value="Unassembled WGS sequence"/>
</dbReference>
<feature type="region of interest" description="Disordered" evidence="5">
    <location>
        <begin position="393"/>
        <end position="418"/>
    </location>
</feature>
<dbReference type="VEuPathDB" id="CryptoDB:Vbra_19793"/>
<evidence type="ECO:0000256" key="5">
    <source>
        <dbReference type="SAM" id="MobiDB-lite"/>
    </source>
</evidence>
<sequence>MTGTPRPFSSVLGAGKDQRERDLESNQCSESTPLVRQKHNRDGSLLHFDAVLACLTYLFISAGITLFNKAVMSLFNFKLFEVILLCQTVFTVVAMMLFKRMGLLHYPPLTFARAMSLIPLTGFNLLRIIVGLGALAYLNVPTNSAMLRAGSICIIAGEYFFLSIGSSNRVIGAVLVQVVGAIVAAYNDLHFTAIGLVFGLFTCLFNCAYAIQMKIDLNHQAEINARRLKQWEESAVAVRPEHPPEKENIYSLLMYFSLNSTPVLLIWAILAGDLPRAMQHPAAILPSFQFCFLFTATLAAILNLSSFYATKLTSPLIVSVTSNIKNITCDVAGIFLFGDVTLTPFYLTGLIVSASGAGLFTYVKYIESEAHRKETERARRQQEEVAKVVQQHAYISAPPTTAPSTGSLASTRSSDQKV</sequence>
<dbReference type="AlphaFoldDB" id="A0A0G4H7T4"/>
<feature type="transmembrane region" description="Helical" evidence="6">
    <location>
        <begin position="45"/>
        <end position="67"/>
    </location>
</feature>
<feature type="transmembrane region" description="Helical" evidence="6">
    <location>
        <begin position="282"/>
        <end position="302"/>
    </location>
</feature>
<dbReference type="EMBL" id="CDMY01001052">
    <property type="protein sequence ID" value="CEM39824.1"/>
    <property type="molecule type" value="Genomic_DNA"/>
</dbReference>
<feature type="transmembrane region" description="Helical" evidence="6">
    <location>
        <begin position="249"/>
        <end position="270"/>
    </location>
</feature>
<feature type="transmembrane region" description="Helical" evidence="6">
    <location>
        <begin position="193"/>
        <end position="211"/>
    </location>
</feature>
<keyword evidence="8" id="KW-1185">Reference proteome</keyword>
<dbReference type="OMA" id="YAYCKLQ"/>
<feature type="region of interest" description="Disordered" evidence="5">
    <location>
        <begin position="1"/>
        <end position="33"/>
    </location>
</feature>
<organism evidence="7 8">
    <name type="scientific">Vitrella brassicaformis (strain CCMP3155)</name>
    <dbReference type="NCBI Taxonomy" id="1169540"/>
    <lineage>
        <taxon>Eukaryota</taxon>
        <taxon>Sar</taxon>
        <taxon>Alveolata</taxon>
        <taxon>Colpodellida</taxon>
        <taxon>Vitrellaceae</taxon>
        <taxon>Vitrella</taxon>
    </lineage>
</organism>
<feature type="compositionally biased region" description="Polar residues" evidence="5">
    <location>
        <begin position="398"/>
        <end position="418"/>
    </location>
</feature>